<evidence type="ECO:0000313" key="3">
    <source>
        <dbReference type="EMBL" id="KAF4443087.1"/>
    </source>
</evidence>
<organism evidence="3 4">
    <name type="scientific">Fusarium acutatum</name>
    <dbReference type="NCBI Taxonomy" id="78861"/>
    <lineage>
        <taxon>Eukaryota</taxon>
        <taxon>Fungi</taxon>
        <taxon>Dikarya</taxon>
        <taxon>Ascomycota</taxon>
        <taxon>Pezizomycotina</taxon>
        <taxon>Sordariomycetes</taxon>
        <taxon>Hypocreomycetidae</taxon>
        <taxon>Hypocreales</taxon>
        <taxon>Nectriaceae</taxon>
        <taxon>Fusarium</taxon>
        <taxon>Fusarium fujikuroi species complex</taxon>
    </lineage>
</organism>
<dbReference type="AlphaFoldDB" id="A0A8H4NZC4"/>
<feature type="transmembrane region" description="Helical" evidence="2">
    <location>
        <begin position="472"/>
        <end position="490"/>
    </location>
</feature>
<dbReference type="Gene3D" id="1.20.58.340">
    <property type="entry name" value="Magnesium transport protein CorA, transmembrane region"/>
    <property type="match status" value="1"/>
</dbReference>
<sequence length="512" mass="57848">MSSSRSSSPDTASSAGPQLPVDISASPDSPGYAPDMDSLTTASFARLRDFSNWRDSEFLVYRCFTYAGDEIQMKDFILRNFEEMQKAMSALEDDHVHILNTTSRSVFLLYASELRELSQSLGLAPWISYGLEYNVLRGLGRRLYGSHYGKLFPPVDGRSSFSALIDIWFTLPLVDAGVEDFTHPGQELHSLPIDSSKGVTHLCEDAGMFYLSFDKKTRQTRILYSSAIPARQKLAAACKNAEELGVRDDPFTFITCALSSILQDQGMNTHSFFALISKMEDYSNSLRFEIAENEEIKVKETAIQLRKSLPYLEKILESVNCTIQIIEDTISEHKDCRELLSIPSQHFLRVEKNLQTLRSQAISFKSYQDTRIRRINVCLSTLSSLLSLRTDSAIKASTEAMTRLTEANREDSGRMNDIAIATKLDSEAMITIAKLTMLYLPPTFIATLFSMGIFNFDFENGKNGRLVMSSQWWMYIIFAGPLTLGTFYWFRAVTRSHKQASQKAEREAKQPE</sequence>
<feature type="compositionally biased region" description="Low complexity" evidence="1">
    <location>
        <begin position="1"/>
        <end position="14"/>
    </location>
</feature>
<evidence type="ECO:0000256" key="1">
    <source>
        <dbReference type="SAM" id="MobiDB-lite"/>
    </source>
</evidence>
<feature type="transmembrane region" description="Helical" evidence="2">
    <location>
        <begin position="438"/>
        <end position="456"/>
    </location>
</feature>
<evidence type="ECO:0000313" key="4">
    <source>
        <dbReference type="Proteomes" id="UP000536711"/>
    </source>
</evidence>
<proteinExistence type="predicted"/>
<dbReference type="EMBL" id="JAADJF010000035">
    <property type="protein sequence ID" value="KAF4443087.1"/>
    <property type="molecule type" value="Genomic_DNA"/>
</dbReference>
<reference evidence="3 4" key="1">
    <citation type="submission" date="2020-01" db="EMBL/GenBank/DDBJ databases">
        <title>Identification and distribution of gene clusters putatively required for synthesis of sphingolipid metabolism inhibitors in phylogenetically diverse species of the filamentous fungus Fusarium.</title>
        <authorList>
            <person name="Kim H.-S."/>
            <person name="Busman M."/>
            <person name="Brown D.W."/>
            <person name="Divon H."/>
            <person name="Uhlig S."/>
            <person name="Proctor R.H."/>
        </authorList>
    </citation>
    <scope>NUCLEOTIDE SEQUENCE [LARGE SCALE GENOMIC DNA]</scope>
    <source>
        <strain evidence="3 4">NRRL 13308</strain>
    </source>
</reference>
<keyword evidence="2" id="KW-0472">Membrane</keyword>
<dbReference type="Proteomes" id="UP000536711">
    <property type="component" value="Unassembled WGS sequence"/>
</dbReference>
<accession>A0A8H4NZC4</accession>
<protein>
    <submittedName>
        <fullName evidence="3">Uncharacterized protein</fullName>
    </submittedName>
</protein>
<gene>
    <name evidence="3" type="ORF">FACUT_1641</name>
</gene>
<keyword evidence="2" id="KW-0812">Transmembrane</keyword>
<name>A0A8H4NZC4_9HYPO</name>
<dbReference type="OrthoDB" id="5392974at2759"/>
<feature type="region of interest" description="Disordered" evidence="1">
    <location>
        <begin position="1"/>
        <end position="32"/>
    </location>
</feature>
<keyword evidence="2" id="KW-1133">Transmembrane helix</keyword>
<keyword evidence="4" id="KW-1185">Reference proteome</keyword>
<evidence type="ECO:0000256" key="2">
    <source>
        <dbReference type="SAM" id="Phobius"/>
    </source>
</evidence>
<comment type="caution">
    <text evidence="3">The sequence shown here is derived from an EMBL/GenBank/DDBJ whole genome shotgun (WGS) entry which is preliminary data.</text>
</comment>